<keyword evidence="4 9" id="KW-0418">Kinase</keyword>
<comment type="caution">
    <text evidence="9">The sequence shown here is derived from an EMBL/GenBank/DDBJ whole genome shotgun (WGS) entry which is preliminary data.</text>
</comment>
<dbReference type="FunFam" id="1.10.510.10:FF:000571">
    <property type="entry name" value="Maternal embryonic leucine zipper kinase"/>
    <property type="match status" value="1"/>
</dbReference>
<dbReference type="EMBL" id="JNBS01002102">
    <property type="protein sequence ID" value="OQR95477.1"/>
    <property type="molecule type" value="Genomic_DNA"/>
</dbReference>
<evidence type="ECO:0000256" key="6">
    <source>
        <dbReference type="PROSITE-ProRule" id="PRU10141"/>
    </source>
</evidence>
<keyword evidence="1" id="KW-0723">Serine/threonine-protein kinase</keyword>
<protein>
    <submittedName>
        <fullName evidence="9">3-phosphoinositide-dependent protein kinase</fullName>
    </submittedName>
</protein>
<dbReference type="SUPFAM" id="SSF56112">
    <property type="entry name" value="Protein kinase-like (PK-like)"/>
    <property type="match status" value="1"/>
</dbReference>
<dbReference type="Gene3D" id="1.10.510.10">
    <property type="entry name" value="Transferase(Phosphotransferase) domain 1"/>
    <property type="match status" value="1"/>
</dbReference>
<dbReference type="OrthoDB" id="347657at2759"/>
<proteinExistence type="predicted"/>
<dbReference type="GO" id="GO:0005952">
    <property type="term" value="C:cAMP-dependent protein kinase complex"/>
    <property type="evidence" value="ECO:0007669"/>
    <property type="project" value="TreeGrafter"/>
</dbReference>
<dbReference type="InterPro" id="IPR008271">
    <property type="entry name" value="Ser/Thr_kinase_AS"/>
</dbReference>
<organism evidence="9 10">
    <name type="scientific">Thraustotheca clavata</name>
    <dbReference type="NCBI Taxonomy" id="74557"/>
    <lineage>
        <taxon>Eukaryota</taxon>
        <taxon>Sar</taxon>
        <taxon>Stramenopiles</taxon>
        <taxon>Oomycota</taxon>
        <taxon>Saprolegniomycetes</taxon>
        <taxon>Saprolegniales</taxon>
        <taxon>Achlyaceae</taxon>
        <taxon>Thraustotheca</taxon>
    </lineage>
</organism>
<keyword evidence="5 6" id="KW-0067">ATP-binding</keyword>
<dbReference type="GO" id="GO:0005829">
    <property type="term" value="C:cytosol"/>
    <property type="evidence" value="ECO:0007669"/>
    <property type="project" value="TreeGrafter"/>
</dbReference>
<accession>A0A1V9ZC25</accession>
<evidence type="ECO:0000259" key="8">
    <source>
        <dbReference type="PROSITE" id="PS50011"/>
    </source>
</evidence>
<dbReference type="PANTHER" id="PTHR24353:SF37">
    <property type="entry name" value="CAMP-DEPENDENT PROTEIN KINASE CATALYTIC SUBUNIT PRKX"/>
    <property type="match status" value="1"/>
</dbReference>
<dbReference type="Gene3D" id="3.30.200.20">
    <property type="entry name" value="Phosphorylase Kinase, domain 1"/>
    <property type="match status" value="1"/>
</dbReference>
<dbReference type="PROSITE" id="PS00108">
    <property type="entry name" value="PROTEIN_KINASE_ST"/>
    <property type="match status" value="1"/>
</dbReference>
<keyword evidence="10" id="KW-1185">Reference proteome</keyword>
<dbReference type="Proteomes" id="UP000243217">
    <property type="component" value="Unassembled WGS sequence"/>
</dbReference>
<dbReference type="PROSITE" id="PS00107">
    <property type="entry name" value="PROTEIN_KINASE_ATP"/>
    <property type="match status" value="1"/>
</dbReference>
<keyword evidence="3 6" id="KW-0547">Nucleotide-binding</keyword>
<evidence type="ECO:0000313" key="10">
    <source>
        <dbReference type="Proteomes" id="UP000243217"/>
    </source>
</evidence>
<reference evidence="9 10" key="1">
    <citation type="journal article" date="2014" name="Genome Biol. Evol.">
        <title>The secreted proteins of Achlya hypogyna and Thraustotheca clavata identify the ancestral oomycete secretome and reveal gene acquisitions by horizontal gene transfer.</title>
        <authorList>
            <person name="Misner I."/>
            <person name="Blouin N."/>
            <person name="Leonard G."/>
            <person name="Richards T.A."/>
            <person name="Lane C.E."/>
        </authorList>
    </citation>
    <scope>NUCLEOTIDE SEQUENCE [LARGE SCALE GENOMIC DNA]</scope>
    <source>
        <strain evidence="9 10">ATCC 34112</strain>
    </source>
</reference>
<dbReference type="PANTHER" id="PTHR24353">
    <property type="entry name" value="CYCLIC NUCLEOTIDE-DEPENDENT PROTEIN KINASE"/>
    <property type="match status" value="1"/>
</dbReference>
<dbReference type="PROSITE" id="PS50011">
    <property type="entry name" value="PROTEIN_KINASE_DOM"/>
    <property type="match status" value="1"/>
</dbReference>
<evidence type="ECO:0000313" key="9">
    <source>
        <dbReference type="EMBL" id="OQR95477.1"/>
    </source>
</evidence>
<feature type="region of interest" description="Disordered" evidence="7">
    <location>
        <begin position="625"/>
        <end position="647"/>
    </location>
</feature>
<evidence type="ECO:0000256" key="2">
    <source>
        <dbReference type="ARBA" id="ARBA00022679"/>
    </source>
</evidence>
<dbReference type="InterPro" id="IPR029052">
    <property type="entry name" value="Metallo-depent_PP-like"/>
</dbReference>
<dbReference type="SMART" id="SM00220">
    <property type="entry name" value="S_TKc"/>
    <property type="match status" value="1"/>
</dbReference>
<dbReference type="GO" id="GO:0004691">
    <property type="term" value="F:cAMP-dependent protein kinase activity"/>
    <property type="evidence" value="ECO:0007669"/>
    <property type="project" value="TreeGrafter"/>
</dbReference>
<evidence type="ECO:0000256" key="1">
    <source>
        <dbReference type="ARBA" id="ARBA00022527"/>
    </source>
</evidence>
<keyword evidence="2" id="KW-0808">Transferase</keyword>
<name>A0A1V9ZC25_9STRA</name>
<evidence type="ECO:0000256" key="7">
    <source>
        <dbReference type="SAM" id="MobiDB-lite"/>
    </source>
</evidence>
<dbReference type="AlphaFoldDB" id="A0A1V9ZC25"/>
<feature type="non-terminal residue" evidence="9">
    <location>
        <position position="1"/>
    </location>
</feature>
<feature type="binding site" evidence="6">
    <location>
        <position position="47"/>
    </location>
    <ligand>
        <name>ATP</name>
        <dbReference type="ChEBI" id="CHEBI:30616"/>
    </ligand>
</feature>
<dbReference type="InterPro" id="IPR000719">
    <property type="entry name" value="Prot_kinase_dom"/>
</dbReference>
<evidence type="ECO:0000256" key="4">
    <source>
        <dbReference type="ARBA" id="ARBA00022777"/>
    </source>
</evidence>
<evidence type="ECO:0000256" key="3">
    <source>
        <dbReference type="ARBA" id="ARBA00022741"/>
    </source>
</evidence>
<feature type="domain" description="Protein kinase" evidence="8">
    <location>
        <begin position="18"/>
        <end position="282"/>
    </location>
</feature>
<dbReference type="Pfam" id="PF00069">
    <property type="entry name" value="Pkinase"/>
    <property type="match status" value="1"/>
</dbReference>
<gene>
    <name evidence="9" type="ORF">THRCLA_07828</name>
</gene>
<dbReference type="InterPro" id="IPR017441">
    <property type="entry name" value="Protein_kinase_ATP_BS"/>
</dbReference>
<dbReference type="GO" id="GO:0005524">
    <property type="term" value="F:ATP binding"/>
    <property type="evidence" value="ECO:0007669"/>
    <property type="project" value="UniProtKB-UniRule"/>
</dbReference>
<dbReference type="STRING" id="74557.A0A1V9ZC25"/>
<dbReference type="SUPFAM" id="SSF56300">
    <property type="entry name" value="Metallo-dependent phosphatases"/>
    <property type="match status" value="1"/>
</dbReference>
<sequence>LITFEVKESVEKPKATDFTLERELGQGNFSKVFLATHNSTKEQFAIKVIEKQRIMRLKIRHPNIFNEVNMEKHVLNRLRHPNIIRLYHTYQDATNLYFLMEYTAGGELWDALTLCGKQIGCTELLAKFYAADIVNALEYLASQRIVHRDLKPENMIVSKQDGHLRIVDFGTAKNLEDTTLNGPNFVGTPEYMSPETIDNKPVDTTVDLWALGCIIHQLLTGDTPFQGGSPYLCFLKVQAGTFDLPGFLSQEAKDIIVKLLKPNPAERLGADSFQALKDHPFFMGIDFDRHMQTSPPHPTTEDKFIIESAKQIFGYVWETNNDGPQPQVLVQAMALSHPRKPRLMHVLNRMQILQHPSIYPCFFPTKAIGRCQYASNRLYVGWTHGVQNEWKAPFDFVHVSGPDLGKSAAFKERDGLGGSSWSSELEQFQEMLRSINARDRIPAFVALSGNMTFATPSQRYYTAQLSAFHDSLSILDDKIRLVFVPGDHAMTQPNEYKQDFGDDYYCLWRGGVKCIIVNSSLWLHGLRANDSTLMERYLAQEAWLKKELDHGALCAQVLCIMSHHPLFLHDVNEDTQWIETQDDNNAPTRPWNIPKEARLPLLESFGEAKIHAIFSTNFNRSVHEHFQRHSKKPKHDNDDEDDAPSNDMCDMVVTASFSEKLMYNYIHVKQTGLTIKPIVIEPTPTSSS</sequence>
<dbReference type="InterPro" id="IPR011009">
    <property type="entry name" value="Kinase-like_dom_sf"/>
</dbReference>
<evidence type="ECO:0000256" key="5">
    <source>
        <dbReference type="ARBA" id="ARBA00022840"/>
    </source>
</evidence>
<dbReference type="FunFam" id="3.30.200.20:FF:000042">
    <property type="entry name" value="Aurora kinase A"/>
    <property type="match status" value="1"/>
</dbReference>